<dbReference type="CDD" id="cd06186">
    <property type="entry name" value="NOX_Duox_like_FAD_NADP"/>
    <property type="match status" value="1"/>
</dbReference>
<dbReference type="GO" id="GO:0015677">
    <property type="term" value="P:copper ion import"/>
    <property type="evidence" value="ECO:0007669"/>
    <property type="project" value="TreeGrafter"/>
</dbReference>
<feature type="transmembrane region" description="Helical" evidence="13">
    <location>
        <begin position="114"/>
        <end position="133"/>
    </location>
</feature>
<keyword evidence="5" id="KW-0521">NADP</keyword>
<dbReference type="InterPro" id="IPR017927">
    <property type="entry name" value="FAD-bd_FR_type"/>
</dbReference>
<keyword evidence="7 13" id="KW-1133">Transmembrane helix</keyword>
<keyword evidence="9" id="KW-0406">Ion transport</keyword>
<dbReference type="InterPro" id="IPR013121">
    <property type="entry name" value="Fe_red_NAD-bd_6"/>
</dbReference>
<dbReference type="GO" id="GO:0006826">
    <property type="term" value="P:iron ion transport"/>
    <property type="evidence" value="ECO:0007669"/>
    <property type="project" value="TreeGrafter"/>
</dbReference>
<keyword evidence="11" id="KW-0325">Glycoprotein</keyword>
<dbReference type="Pfam" id="PF08030">
    <property type="entry name" value="NAD_binding_6"/>
    <property type="match status" value="1"/>
</dbReference>
<evidence type="ECO:0000256" key="3">
    <source>
        <dbReference type="ARBA" id="ARBA00022448"/>
    </source>
</evidence>
<evidence type="ECO:0000256" key="12">
    <source>
        <dbReference type="SAM" id="MobiDB-lite"/>
    </source>
</evidence>
<dbReference type="InterPro" id="IPR036291">
    <property type="entry name" value="NAD(P)-bd_dom_sf"/>
</dbReference>
<feature type="transmembrane region" description="Helical" evidence="13">
    <location>
        <begin position="187"/>
        <end position="208"/>
    </location>
</feature>
<dbReference type="InterPro" id="IPR045312">
    <property type="entry name" value="PCBER-like"/>
</dbReference>
<evidence type="ECO:0000256" key="13">
    <source>
        <dbReference type="SAM" id="Phobius"/>
    </source>
</evidence>
<keyword evidence="8" id="KW-0560">Oxidoreductase</keyword>
<evidence type="ECO:0000256" key="4">
    <source>
        <dbReference type="ARBA" id="ARBA00022692"/>
    </source>
</evidence>
<evidence type="ECO:0000256" key="1">
    <source>
        <dbReference type="ARBA" id="ARBA00004141"/>
    </source>
</evidence>
<feature type="transmembrane region" description="Helical" evidence="13">
    <location>
        <begin position="25"/>
        <end position="46"/>
    </location>
</feature>
<dbReference type="PROSITE" id="PS51384">
    <property type="entry name" value="FAD_FR"/>
    <property type="match status" value="1"/>
</dbReference>
<dbReference type="InterPro" id="IPR013130">
    <property type="entry name" value="Fe3_Rdtase_TM_dom"/>
</dbReference>
<dbReference type="GO" id="GO:0006879">
    <property type="term" value="P:intracellular iron ion homeostasis"/>
    <property type="evidence" value="ECO:0007669"/>
    <property type="project" value="TreeGrafter"/>
</dbReference>
<keyword evidence="6" id="KW-0249">Electron transport</keyword>
<dbReference type="SFLD" id="SFLDS00052">
    <property type="entry name" value="Ferric_Reductase_Domain"/>
    <property type="match status" value="1"/>
</dbReference>
<dbReference type="Pfam" id="PF05368">
    <property type="entry name" value="NmrA"/>
    <property type="match status" value="1"/>
</dbReference>
<dbReference type="SUPFAM" id="SSF52343">
    <property type="entry name" value="Ferredoxin reductase-like, C-terminal NADP-linked domain"/>
    <property type="match status" value="1"/>
</dbReference>
<sequence>MGWPWRFVGLDEEARALRRETLDRYAAYSQLSVLIPVLGFVGFQLARRAYHHISAKSPGGDAAYSSLPEAPGSPSQKSRRRSPAGVLGIRLEALKWWLGDEVFILGKYRGEREVWVFGGLWTAWLLLLCVLGTDGDYLHLTKRFGVVAAAQFPIQYLLALKFLNPFAFAFRVSHEQVNRWHRLQGRVVYILLLLHVICYVNYFIQVGILVRRLFAPVVFAGVVSWIGINLMTATAIDLVRNFSYRLFFIVHLLVSFALPPLLFYHAKPARLSMVAALAFIILDIVVRRLKTITTKAAFEHIPGTNLIKVSAPLPQRSHADEFTNHPGSHVYISIPSAARSDAGTTSSSWIYDFCLNPFTVADVDETTGNLTIVARHRGGPMTAALSHFAKGSLSMPPTPTTPNLDAASRSASYRISLSIEGPYGAAKHFPNLAGPTFDRVLMVTGGVGATFLIPLYRAMLHDSPNAKVELVWAVRSPDEASWAVQEGADSGSDNILTDERVHLFMTGDVIADDPGITPAGGSSLAPSGSSSGDRVASETGVEMNALYRDGRRGGRFSAMNNRRRPDLRKIVDDVFKHGSEEKVAVLVCGPEEMARELRGYVGAWVQRGRSVWWHNEGFGCIAATLRPPTIRKAPRSANQNSMSQTTQDRILVLGAGELGDAILDALTRSPLYSPLRHPISLLVRPETITNTDAAKHARVRAYEAKNIKLVGGDLFGASETDLAGTLSRYTTVIHANGMTAPPGTQLKICRAALAAQVARYVPWQFGVDYDVLGPLAGGGLFAEACKVRSVLRAQDAVRWTVVSCGIFTSFLFEESWGVVVPQGGGAVKVTALGGWEDGITATTTEDIARVTARLVLNAEEDGVWSGGGGAGPPVYIAGDTLTYADLADVVGRVTGKEVVRECVGRDDLRKTLEQDPDNKLFKYRVVFGGGSGVSWPKEGTWNDSQGLEMETIEGWLRRSKQ</sequence>
<comment type="subcellular location">
    <subcellularLocation>
        <location evidence="1">Membrane</location>
        <topology evidence="1">Multi-pass membrane protein</topology>
    </subcellularLocation>
</comment>
<gene>
    <name evidence="15" type="ORF">PoMZ_11148</name>
</gene>
<feature type="transmembrane region" description="Helical" evidence="13">
    <location>
        <begin position="145"/>
        <end position="166"/>
    </location>
</feature>
<organism evidence="15 16">
    <name type="scientific">Pyricularia oryzae</name>
    <name type="common">Rice blast fungus</name>
    <name type="synonym">Magnaporthe oryzae</name>
    <dbReference type="NCBI Taxonomy" id="318829"/>
    <lineage>
        <taxon>Eukaryota</taxon>
        <taxon>Fungi</taxon>
        <taxon>Dikarya</taxon>
        <taxon>Ascomycota</taxon>
        <taxon>Pezizomycotina</taxon>
        <taxon>Sordariomycetes</taxon>
        <taxon>Sordariomycetidae</taxon>
        <taxon>Magnaporthales</taxon>
        <taxon>Pyriculariaceae</taxon>
        <taxon>Pyricularia</taxon>
    </lineage>
</organism>
<dbReference type="InterPro" id="IPR039261">
    <property type="entry name" value="FNR_nucleotide-bd"/>
</dbReference>
<dbReference type="GO" id="GO:0005886">
    <property type="term" value="C:plasma membrane"/>
    <property type="evidence" value="ECO:0007669"/>
    <property type="project" value="TreeGrafter"/>
</dbReference>
<evidence type="ECO:0000256" key="5">
    <source>
        <dbReference type="ARBA" id="ARBA00022857"/>
    </source>
</evidence>
<evidence type="ECO:0000256" key="10">
    <source>
        <dbReference type="ARBA" id="ARBA00023136"/>
    </source>
</evidence>
<evidence type="ECO:0000256" key="8">
    <source>
        <dbReference type="ARBA" id="ARBA00023002"/>
    </source>
</evidence>
<evidence type="ECO:0000256" key="7">
    <source>
        <dbReference type="ARBA" id="ARBA00022989"/>
    </source>
</evidence>
<dbReference type="CDD" id="cd05259">
    <property type="entry name" value="PCBER_SDR_a"/>
    <property type="match status" value="1"/>
</dbReference>
<evidence type="ECO:0000256" key="2">
    <source>
        <dbReference type="ARBA" id="ARBA00006278"/>
    </source>
</evidence>
<feature type="region of interest" description="Disordered" evidence="12">
    <location>
        <begin position="515"/>
        <end position="536"/>
    </location>
</feature>
<dbReference type="InterPro" id="IPR008030">
    <property type="entry name" value="NmrA-like"/>
</dbReference>
<evidence type="ECO:0000259" key="14">
    <source>
        <dbReference type="PROSITE" id="PS51384"/>
    </source>
</evidence>
<dbReference type="EMBL" id="CP034208">
    <property type="protein sequence ID" value="QBZ62271.1"/>
    <property type="molecule type" value="Genomic_DNA"/>
</dbReference>
<dbReference type="SUPFAM" id="SSF51735">
    <property type="entry name" value="NAD(P)-binding Rossmann-fold domains"/>
    <property type="match status" value="1"/>
</dbReference>
<feature type="domain" description="FAD-binding FR-type" evidence="14">
    <location>
        <begin position="264"/>
        <end position="429"/>
    </location>
</feature>
<accession>A0A4P7NJM1</accession>
<dbReference type="GO" id="GO:0000293">
    <property type="term" value="F:ferric-chelate reductase activity"/>
    <property type="evidence" value="ECO:0007669"/>
    <property type="project" value="UniProtKB-ARBA"/>
</dbReference>
<comment type="similarity">
    <text evidence="2">Belongs to the ferric reductase (FRE) family.</text>
</comment>
<dbReference type="AlphaFoldDB" id="A0A4P7NJM1"/>
<dbReference type="PANTHER" id="PTHR32361">
    <property type="entry name" value="FERRIC/CUPRIC REDUCTASE TRANSMEMBRANE COMPONENT"/>
    <property type="match status" value="1"/>
</dbReference>
<dbReference type="Gene3D" id="3.40.50.720">
    <property type="entry name" value="NAD(P)-binding Rossmann-like Domain"/>
    <property type="match status" value="1"/>
</dbReference>
<evidence type="ECO:0000256" key="6">
    <source>
        <dbReference type="ARBA" id="ARBA00022982"/>
    </source>
</evidence>
<keyword evidence="10 13" id="KW-0472">Membrane</keyword>
<protein>
    <recommendedName>
        <fullName evidence="14">FAD-binding FR-type domain-containing protein</fullName>
    </recommendedName>
</protein>
<keyword evidence="4 13" id="KW-0812">Transmembrane</keyword>
<dbReference type="Pfam" id="PF08022">
    <property type="entry name" value="FAD_binding_8"/>
    <property type="match status" value="1"/>
</dbReference>
<evidence type="ECO:0000313" key="16">
    <source>
        <dbReference type="Proteomes" id="UP000294847"/>
    </source>
</evidence>
<evidence type="ECO:0000313" key="15">
    <source>
        <dbReference type="EMBL" id="QBZ62271.1"/>
    </source>
</evidence>
<dbReference type="SFLD" id="SFLDG01168">
    <property type="entry name" value="Ferric_reductase_subgroup_(FRE"/>
    <property type="match status" value="1"/>
</dbReference>
<evidence type="ECO:0000256" key="11">
    <source>
        <dbReference type="ARBA" id="ARBA00023180"/>
    </source>
</evidence>
<dbReference type="PANTHER" id="PTHR32361:SF9">
    <property type="entry name" value="FERRIC REDUCTASE TRANSMEMBRANE COMPONENT 3-RELATED"/>
    <property type="match status" value="1"/>
</dbReference>
<dbReference type="Gene3D" id="3.90.25.10">
    <property type="entry name" value="UDP-galactose 4-epimerase, domain 1"/>
    <property type="match status" value="1"/>
</dbReference>
<keyword evidence="3" id="KW-0813">Transport</keyword>
<feature type="compositionally biased region" description="Low complexity" evidence="12">
    <location>
        <begin position="519"/>
        <end position="532"/>
    </location>
</feature>
<dbReference type="Pfam" id="PF01794">
    <property type="entry name" value="Ferric_reduct"/>
    <property type="match status" value="1"/>
</dbReference>
<name>A0A4P7NJM1_PYROR</name>
<dbReference type="Gene3D" id="3.40.50.80">
    <property type="entry name" value="Nucleotide-binding domain of ferredoxin-NADP reductase (FNR) module"/>
    <property type="match status" value="1"/>
</dbReference>
<dbReference type="InterPro" id="IPR051410">
    <property type="entry name" value="Ferric/Cupric_Reductase"/>
</dbReference>
<reference evidence="15 16" key="1">
    <citation type="journal article" date="2019" name="Mol. Biol. Evol.">
        <title>Blast fungal genomes show frequent chromosomal changes, gene gains and losses, and effector gene turnover.</title>
        <authorList>
            <person name="Gomez Luciano L.B."/>
            <person name="Jason Tsai I."/>
            <person name="Chuma I."/>
            <person name="Tosa Y."/>
            <person name="Chen Y.H."/>
            <person name="Li J.Y."/>
            <person name="Li M.Y."/>
            <person name="Jade Lu M.Y."/>
            <person name="Nakayashiki H."/>
            <person name="Li W.H."/>
        </authorList>
    </citation>
    <scope>NUCLEOTIDE SEQUENCE [LARGE SCALE GENOMIC DNA]</scope>
    <source>
        <strain evidence="15">MZ5-1-6</strain>
    </source>
</reference>
<feature type="transmembrane region" description="Helical" evidence="13">
    <location>
        <begin position="246"/>
        <end position="263"/>
    </location>
</feature>
<dbReference type="InterPro" id="IPR013112">
    <property type="entry name" value="FAD-bd_8"/>
</dbReference>
<proteinExistence type="inferred from homology"/>
<dbReference type="Proteomes" id="UP000294847">
    <property type="component" value="Chromosome 5"/>
</dbReference>
<evidence type="ECO:0000256" key="9">
    <source>
        <dbReference type="ARBA" id="ARBA00023065"/>
    </source>
</evidence>
<feature type="transmembrane region" description="Helical" evidence="13">
    <location>
        <begin position="214"/>
        <end position="239"/>
    </location>
</feature>